<keyword evidence="6" id="KW-0862">Zinc</keyword>
<accession>A0A239HGW5</accession>
<feature type="domain" description="Putative zinc-finger" evidence="5">
    <location>
        <begin position="27"/>
        <end position="52"/>
    </location>
</feature>
<keyword evidence="6" id="KW-0863">Zinc-finger</keyword>
<dbReference type="GO" id="GO:0008270">
    <property type="term" value="F:zinc ion binding"/>
    <property type="evidence" value="ECO:0007669"/>
    <property type="project" value="UniProtKB-KW"/>
</dbReference>
<proteinExistence type="predicted"/>
<dbReference type="Pfam" id="PF13490">
    <property type="entry name" value="zf-HC2"/>
    <property type="match status" value="1"/>
</dbReference>
<keyword evidence="4" id="KW-1133">Transmembrane helix</keyword>
<feature type="region of interest" description="Disordered" evidence="3">
    <location>
        <begin position="1"/>
        <end position="21"/>
    </location>
</feature>
<dbReference type="OrthoDB" id="3822520at2"/>
<feature type="transmembrane region" description="Helical" evidence="4">
    <location>
        <begin position="198"/>
        <end position="218"/>
    </location>
</feature>
<evidence type="ECO:0000256" key="2">
    <source>
        <dbReference type="ARBA" id="ARBA00023163"/>
    </source>
</evidence>
<evidence type="ECO:0000313" key="6">
    <source>
        <dbReference type="EMBL" id="SNS80552.1"/>
    </source>
</evidence>
<gene>
    <name evidence="6" type="ORF">SAMN05216252_108367</name>
</gene>
<protein>
    <submittedName>
        <fullName evidence="6">Putative zinc-finger</fullName>
    </submittedName>
</protein>
<dbReference type="EMBL" id="FZOF01000008">
    <property type="protein sequence ID" value="SNS80552.1"/>
    <property type="molecule type" value="Genomic_DNA"/>
</dbReference>
<name>A0A239HGW5_9ACTN</name>
<feature type="compositionally biased region" description="Basic and acidic residues" evidence="3">
    <location>
        <begin position="11"/>
        <end position="21"/>
    </location>
</feature>
<keyword evidence="6" id="KW-0479">Metal-binding</keyword>
<dbReference type="Proteomes" id="UP000198280">
    <property type="component" value="Unassembled WGS sequence"/>
</dbReference>
<dbReference type="InterPro" id="IPR027383">
    <property type="entry name" value="Znf_put"/>
</dbReference>
<evidence type="ECO:0000256" key="1">
    <source>
        <dbReference type="ARBA" id="ARBA00023015"/>
    </source>
</evidence>
<feature type="transmembrane region" description="Helical" evidence="4">
    <location>
        <begin position="256"/>
        <end position="275"/>
    </location>
</feature>
<feature type="transmembrane region" description="Helical" evidence="4">
    <location>
        <begin position="100"/>
        <end position="119"/>
    </location>
</feature>
<reference evidence="6 7" key="1">
    <citation type="submission" date="2017-06" db="EMBL/GenBank/DDBJ databases">
        <authorList>
            <person name="Kim H.J."/>
            <person name="Triplett B.A."/>
        </authorList>
    </citation>
    <scope>NUCLEOTIDE SEQUENCE [LARGE SCALE GENOMIC DNA]</scope>
    <source>
        <strain evidence="6 7">CGMCC 4.1858</strain>
    </source>
</reference>
<feature type="transmembrane region" description="Helical" evidence="4">
    <location>
        <begin position="131"/>
        <end position="149"/>
    </location>
</feature>
<keyword evidence="4" id="KW-0812">Transmembrane</keyword>
<dbReference type="InterPro" id="IPR041916">
    <property type="entry name" value="Anti_sigma_zinc_sf"/>
</dbReference>
<keyword evidence="1" id="KW-0805">Transcription regulation</keyword>
<keyword evidence="2" id="KW-0804">Transcription</keyword>
<dbReference type="Gene3D" id="1.10.10.1320">
    <property type="entry name" value="Anti-sigma factor, zinc-finger domain"/>
    <property type="match status" value="1"/>
</dbReference>
<organism evidence="6 7">
    <name type="scientific">Actinacidiphila glaucinigra</name>
    <dbReference type="NCBI Taxonomy" id="235986"/>
    <lineage>
        <taxon>Bacteria</taxon>
        <taxon>Bacillati</taxon>
        <taxon>Actinomycetota</taxon>
        <taxon>Actinomycetes</taxon>
        <taxon>Kitasatosporales</taxon>
        <taxon>Streptomycetaceae</taxon>
        <taxon>Actinacidiphila</taxon>
    </lineage>
</organism>
<keyword evidence="4" id="KW-0472">Membrane</keyword>
<evidence type="ECO:0000256" key="4">
    <source>
        <dbReference type="SAM" id="Phobius"/>
    </source>
</evidence>
<keyword evidence="7" id="KW-1185">Reference proteome</keyword>
<sequence>MLNRRPTPAPRRAERTVRHVPDDTAAAYADGTLADSAAWSVDTHLDSCTACAIRISALVRTGGAGPLLAGVREAVLEAAAAGPRAGRTLPWRAALQSARVLRPAWVGSVLLTLAVAVALSRLGGAPEGRPWLLALAPVLPPVGVALAYGRYGDPAHELAASTPSGGLRLLLTRTGLVLAVCVPLLSAAGGVLAGAGAAVAWLLPGLVLTGATLALGSWTGCHRAAVAVTAAWLLAVALCGLPAVAVPLLLSPAAQPAWAAAAAACACLLILRRTAFDHLERP</sequence>
<dbReference type="AlphaFoldDB" id="A0A239HGW5"/>
<feature type="transmembrane region" description="Helical" evidence="4">
    <location>
        <begin position="225"/>
        <end position="250"/>
    </location>
</feature>
<evidence type="ECO:0000259" key="5">
    <source>
        <dbReference type="Pfam" id="PF13490"/>
    </source>
</evidence>
<feature type="transmembrane region" description="Helical" evidence="4">
    <location>
        <begin position="170"/>
        <end position="192"/>
    </location>
</feature>
<evidence type="ECO:0000313" key="7">
    <source>
        <dbReference type="Proteomes" id="UP000198280"/>
    </source>
</evidence>
<dbReference type="RefSeq" id="WP_089225191.1">
    <property type="nucleotide sequence ID" value="NZ_FZOF01000008.1"/>
</dbReference>
<evidence type="ECO:0000256" key="3">
    <source>
        <dbReference type="SAM" id="MobiDB-lite"/>
    </source>
</evidence>